<dbReference type="Proteomes" id="UP000078287">
    <property type="component" value="Unassembled WGS sequence"/>
</dbReference>
<dbReference type="CDD" id="cd09766">
    <property type="entry name" value="Csx15_I-U"/>
    <property type="match status" value="1"/>
</dbReference>
<dbReference type="OrthoDB" id="597445at2"/>
<reference evidence="1 2" key="1">
    <citation type="submission" date="2016-04" db="EMBL/GenBank/DDBJ databases">
        <title>Chloroflexus islandicus sp. nov., a thermophilic filamentous anoxygenic phototrophic bacterium from geyser Strokkur (Iceland).</title>
        <authorList>
            <person name="Gaisin V.A."/>
            <person name="Kalashnikov A.M."/>
            <person name="Sukhacheva M.V."/>
            <person name="Grouzdev D.S."/>
            <person name="Ivanov T.M."/>
            <person name="Kuznetsov B."/>
            <person name="Gorlenko V.M."/>
        </authorList>
    </citation>
    <scope>NUCLEOTIDE SEQUENCE [LARGE SCALE GENOMIC DNA]</scope>
    <source>
        <strain evidence="2">isl-2</strain>
    </source>
</reference>
<keyword evidence="2" id="KW-1185">Reference proteome</keyword>
<organism evidence="1 2">
    <name type="scientific">Chloroflexus islandicus</name>
    <dbReference type="NCBI Taxonomy" id="1707952"/>
    <lineage>
        <taxon>Bacteria</taxon>
        <taxon>Bacillati</taxon>
        <taxon>Chloroflexota</taxon>
        <taxon>Chloroflexia</taxon>
        <taxon>Chloroflexales</taxon>
        <taxon>Chloroflexineae</taxon>
        <taxon>Chloroflexaceae</taxon>
        <taxon>Chloroflexus</taxon>
    </lineage>
</organism>
<gene>
    <name evidence="1" type="ORF">A6A03_00975</name>
</gene>
<sequence>MIILNYAHPITAPQQEQIMKLTERHIERIIDITSQINQQEPFIPQIIALADAAGLSAAQWQTEEILINLPSLNFIAAALLAELHGRMGYFPPILRLRPIAGALPPRFEVAEILNLQVLRDEARMRRAQ</sequence>
<protein>
    <submittedName>
        <fullName evidence="1">Uncharacterized protein</fullName>
    </submittedName>
</protein>
<dbReference type="STRING" id="1707952.A6A03_00975"/>
<dbReference type="EMBL" id="LWQS01000038">
    <property type="protein sequence ID" value="OAN47344.1"/>
    <property type="molecule type" value="Genomic_DNA"/>
</dbReference>
<accession>A0A178MH71</accession>
<name>A0A178MH71_9CHLR</name>
<evidence type="ECO:0000313" key="1">
    <source>
        <dbReference type="EMBL" id="OAN47344.1"/>
    </source>
</evidence>
<comment type="caution">
    <text evidence="1">The sequence shown here is derived from an EMBL/GenBank/DDBJ whole genome shotgun (WGS) entry which is preliminary data.</text>
</comment>
<dbReference type="NCBIfam" id="NF040560">
    <property type="entry name" value="CAS_Csx15"/>
    <property type="match status" value="1"/>
</dbReference>
<proteinExistence type="predicted"/>
<dbReference type="AlphaFoldDB" id="A0A178MH71"/>
<dbReference type="RefSeq" id="WP_066784453.1">
    <property type="nucleotide sequence ID" value="NZ_LWQS01000038.1"/>
</dbReference>
<evidence type="ECO:0000313" key="2">
    <source>
        <dbReference type="Proteomes" id="UP000078287"/>
    </source>
</evidence>